<gene>
    <name evidence="7" type="ORF">CPZ25_011445</name>
</gene>
<evidence type="ECO:0000256" key="3">
    <source>
        <dbReference type="ARBA" id="ARBA00022722"/>
    </source>
</evidence>
<dbReference type="GO" id="GO:0016787">
    <property type="term" value="F:hydrolase activity"/>
    <property type="evidence" value="ECO:0007669"/>
    <property type="project" value="UniProtKB-KW"/>
</dbReference>
<accession>A0A4P9C8Q1</accession>
<dbReference type="InterPro" id="IPR051813">
    <property type="entry name" value="HepT_RNase_toxin"/>
</dbReference>
<evidence type="ECO:0000256" key="5">
    <source>
        <dbReference type="ARBA" id="ARBA00022801"/>
    </source>
</evidence>
<dbReference type="PANTHER" id="PTHR34139">
    <property type="entry name" value="UPF0331 PROTEIN MJ0127"/>
    <property type="match status" value="1"/>
</dbReference>
<dbReference type="GO" id="GO:0110001">
    <property type="term" value="C:toxin-antitoxin complex"/>
    <property type="evidence" value="ECO:0007669"/>
    <property type="project" value="InterPro"/>
</dbReference>
<dbReference type="Gene3D" id="1.20.120.580">
    <property type="entry name" value="bsu32300-like"/>
    <property type="match status" value="1"/>
</dbReference>
<dbReference type="Proteomes" id="UP000218387">
    <property type="component" value="Chromosome"/>
</dbReference>
<dbReference type="InterPro" id="IPR037038">
    <property type="entry name" value="HepT-like_sf"/>
</dbReference>
<dbReference type="KEGG" id="emt:CPZ25_011445"/>
<comment type="similarity">
    <text evidence="6">Belongs to the HepT RNase toxin family.</text>
</comment>
<proteinExistence type="inferred from homology"/>
<evidence type="ECO:0000313" key="7">
    <source>
        <dbReference type="EMBL" id="QCT71919.1"/>
    </source>
</evidence>
<evidence type="ECO:0000256" key="6">
    <source>
        <dbReference type="ARBA" id="ARBA00024207"/>
    </source>
</evidence>
<sequence length="134" mass="15802">MNIKNRNIDIIDHILNYCYQIDETIQRFGNNFESFQADKIYQNAACMCILQIGELSKYLTDDFKNLYSDIPWKQIRGIRNIFAHDYGNIDVLTIWNTINYNIPELKDFCENILAQNKALNQEALRDRDLSEDNA</sequence>
<evidence type="ECO:0000313" key="8">
    <source>
        <dbReference type="Proteomes" id="UP000218387"/>
    </source>
</evidence>
<dbReference type="PANTHER" id="PTHR34139:SF1">
    <property type="entry name" value="RNASE MJ1380-RELATED"/>
    <property type="match status" value="1"/>
</dbReference>
<keyword evidence="2" id="KW-1277">Toxin-antitoxin system</keyword>
<evidence type="ECO:0000256" key="1">
    <source>
        <dbReference type="ARBA" id="ARBA00022553"/>
    </source>
</evidence>
<keyword evidence="5" id="KW-0378">Hydrolase</keyword>
<dbReference type="RefSeq" id="WP_074617769.1">
    <property type="nucleotide sequence ID" value="NZ_CP029487.1"/>
</dbReference>
<keyword evidence="3" id="KW-0540">Nuclease</keyword>
<protein>
    <submittedName>
        <fullName evidence="7">DUF86 domain-containing protein</fullName>
    </submittedName>
</protein>
<name>A0A4P9C8Q1_EUBML</name>
<dbReference type="InterPro" id="IPR008201">
    <property type="entry name" value="HepT-like"/>
</dbReference>
<dbReference type="GO" id="GO:0004540">
    <property type="term" value="F:RNA nuclease activity"/>
    <property type="evidence" value="ECO:0007669"/>
    <property type="project" value="InterPro"/>
</dbReference>
<reference evidence="7 8" key="1">
    <citation type="submission" date="2018-05" db="EMBL/GenBank/DDBJ databases">
        <title>Genome comparison of Eubacterium sp.</title>
        <authorList>
            <person name="Feng Y."/>
            <person name="Sanchez-Andrea I."/>
            <person name="Stams A.J.M."/>
            <person name="De Vos W.M."/>
        </authorList>
    </citation>
    <scope>NUCLEOTIDE SEQUENCE [LARGE SCALE GENOMIC DNA]</scope>
    <source>
        <strain evidence="7 8">YI</strain>
    </source>
</reference>
<evidence type="ECO:0000256" key="4">
    <source>
        <dbReference type="ARBA" id="ARBA00022741"/>
    </source>
</evidence>
<organism evidence="7 8">
    <name type="scientific">Eubacterium maltosivorans</name>
    <dbReference type="NCBI Taxonomy" id="2041044"/>
    <lineage>
        <taxon>Bacteria</taxon>
        <taxon>Bacillati</taxon>
        <taxon>Bacillota</taxon>
        <taxon>Clostridia</taxon>
        <taxon>Eubacteriales</taxon>
        <taxon>Eubacteriaceae</taxon>
        <taxon>Eubacterium</taxon>
    </lineage>
</organism>
<keyword evidence="1" id="KW-0597">Phosphoprotein</keyword>
<keyword evidence="4" id="KW-0547">Nucleotide-binding</keyword>
<dbReference type="GO" id="GO:0000166">
    <property type="term" value="F:nucleotide binding"/>
    <property type="evidence" value="ECO:0007669"/>
    <property type="project" value="UniProtKB-KW"/>
</dbReference>
<dbReference type="AlphaFoldDB" id="A0A4P9C8Q1"/>
<dbReference type="Pfam" id="PF01934">
    <property type="entry name" value="HepT-like"/>
    <property type="match status" value="1"/>
</dbReference>
<keyword evidence="8" id="KW-1185">Reference proteome</keyword>
<dbReference type="EMBL" id="CP029487">
    <property type="protein sequence ID" value="QCT71919.1"/>
    <property type="molecule type" value="Genomic_DNA"/>
</dbReference>
<evidence type="ECO:0000256" key="2">
    <source>
        <dbReference type="ARBA" id="ARBA00022649"/>
    </source>
</evidence>